<accession>A0A9Q0CW51</accession>
<feature type="active site" description="Charge relay system" evidence="8 9">
    <location>
        <position position="221"/>
    </location>
</feature>
<dbReference type="PRINTS" id="PR00723">
    <property type="entry name" value="SUBTILISIN"/>
</dbReference>
<comment type="subcellular location">
    <subcellularLocation>
        <location evidence="1">Secreted</location>
    </subcellularLocation>
</comment>
<evidence type="ECO:0000259" key="13">
    <source>
        <dbReference type="Pfam" id="PF17766"/>
    </source>
</evidence>
<evidence type="ECO:0000256" key="3">
    <source>
        <dbReference type="ARBA" id="ARBA00022670"/>
    </source>
</evidence>
<dbReference type="InterPro" id="IPR000209">
    <property type="entry name" value="Peptidase_S8/S53_dom"/>
</dbReference>
<dbReference type="InterPro" id="IPR003137">
    <property type="entry name" value="PA_domain"/>
</dbReference>
<organism evidence="14 15">
    <name type="scientific">Rhynchospora breviuscula</name>
    <dbReference type="NCBI Taxonomy" id="2022672"/>
    <lineage>
        <taxon>Eukaryota</taxon>
        <taxon>Viridiplantae</taxon>
        <taxon>Streptophyta</taxon>
        <taxon>Embryophyta</taxon>
        <taxon>Tracheophyta</taxon>
        <taxon>Spermatophyta</taxon>
        <taxon>Magnoliopsida</taxon>
        <taxon>Liliopsida</taxon>
        <taxon>Poales</taxon>
        <taxon>Cyperaceae</taxon>
        <taxon>Cyperoideae</taxon>
        <taxon>Rhynchosporeae</taxon>
        <taxon>Rhynchospora</taxon>
    </lineage>
</organism>
<dbReference type="Gene3D" id="3.30.70.80">
    <property type="entry name" value="Peptidase S8 propeptide/proteinase inhibitor I9"/>
    <property type="match status" value="1"/>
</dbReference>
<dbReference type="Pfam" id="PF00082">
    <property type="entry name" value="Peptidase_S8"/>
    <property type="match status" value="1"/>
</dbReference>
<dbReference type="Proteomes" id="UP001151287">
    <property type="component" value="Unassembled WGS sequence"/>
</dbReference>
<dbReference type="InterPro" id="IPR045051">
    <property type="entry name" value="SBT"/>
</dbReference>
<dbReference type="SUPFAM" id="SSF52743">
    <property type="entry name" value="Subtilisin-like"/>
    <property type="match status" value="1"/>
</dbReference>
<keyword evidence="4" id="KW-0732">Signal</keyword>
<dbReference type="Pfam" id="PF02225">
    <property type="entry name" value="PA"/>
    <property type="match status" value="1"/>
</dbReference>
<evidence type="ECO:0000259" key="10">
    <source>
        <dbReference type="Pfam" id="PF00082"/>
    </source>
</evidence>
<evidence type="ECO:0000256" key="9">
    <source>
        <dbReference type="PROSITE-ProRule" id="PRU01240"/>
    </source>
</evidence>
<evidence type="ECO:0000256" key="8">
    <source>
        <dbReference type="PIRSR" id="PIRSR615500-1"/>
    </source>
</evidence>
<evidence type="ECO:0000256" key="6">
    <source>
        <dbReference type="ARBA" id="ARBA00022825"/>
    </source>
</evidence>
<dbReference type="GO" id="GO:0005576">
    <property type="term" value="C:extracellular region"/>
    <property type="evidence" value="ECO:0007669"/>
    <property type="project" value="UniProtKB-SubCell"/>
</dbReference>
<gene>
    <name evidence="14" type="ORF">LUZ63_001050</name>
</gene>
<evidence type="ECO:0000256" key="4">
    <source>
        <dbReference type="ARBA" id="ARBA00022729"/>
    </source>
</evidence>
<dbReference type="PROSITE" id="PS00136">
    <property type="entry name" value="SUBTILASE_ASP"/>
    <property type="match status" value="1"/>
</dbReference>
<evidence type="ECO:0000256" key="7">
    <source>
        <dbReference type="ARBA" id="ARBA00023180"/>
    </source>
</evidence>
<dbReference type="OrthoDB" id="206201at2759"/>
<reference evidence="14" key="1">
    <citation type="journal article" date="2022" name="Cell">
        <title>Repeat-based holocentromeres influence genome architecture and karyotype evolution.</title>
        <authorList>
            <person name="Hofstatter P.G."/>
            <person name="Thangavel G."/>
            <person name="Lux T."/>
            <person name="Neumann P."/>
            <person name="Vondrak T."/>
            <person name="Novak P."/>
            <person name="Zhang M."/>
            <person name="Costa L."/>
            <person name="Castellani M."/>
            <person name="Scott A."/>
            <person name="Toegelov H."/>
            <person name="Fuchs J."/>
            <person name="Mata-Sucre Y."/>
            <person name="Dias Y."/>
            <person name="Vanzela A.L.L."/>
            <person name="Huettel B."/>
            <person name="Almeida C.C.S."/>
            <person name="Simkova H."/>
            <person name="Souza G."/>
            <person name="Pedrosa-Harand A."/>
            <person name="Macas J."/>
            <person name="Mayer K.F.X."/>
            <person name="Houben A."/>
            <person name="Marques A."/>
        </authorList>
    </citation>
    <scope>NUCLEOTIDE SEQUENCE</scope>
    <source>
        <strain evidence="14">RhyBre1mFocal</strain>
    </source>
</reference>
<dbReference type="FunFam" id="3.40.50.200:FF:000006">
    <property type="entry name" value="Subtilisin-like protease SBT1.5"/>
    <property type="match status" value="1"/>
</dbReference>
<protein>
    <submittedName>
        <fullName evidence="14">Uncharacterized protein</fullName>
    </submittedName>
</protein>
<dbReference type="InterPro" id="IPR034197">
    <property type="entry name" value="Peptidases_S8_3"/>
</dbReference>
<dbReference type="InterPro" id="IPR023827">
    <property type="entry name" value="Peptidase_S8_Asp-AS"/>
</dbReference>
<evidence type="ECO:0000256" key="1">
    <source>
        <dbReference type="ARBA" id="ARBA00004613"/>
    </source>
</evidence>
<keyword evidence="15" id="KW-1185">Reference proteome</keyword>
<evidence type="ECO:0000256" key="5">
    <source>
        <dbReference type="ARBA" id="ARBA00022801"/>
    </source>
</evidence>
<dbReference type="AlphaFoldDB" id="A0A9Q0CW51"/>
<keyword evidence="3 9" id="KW-0645">Protease</keyword>
<feature type="domain" description="Subtilisin-like protease fibronectin type-III" evidence="13">
    <location>
        <begin position="656"/>
        <end position="752"/>
    </location>
</feature>
<dbReference type="Gene3D" id="2.60.40.2310">
    <property type="match status" value="1"/>
</dbReference>
<dbReference type="InterPro" id="IPR010259">
    <property type="entry name" value="S8pro/Inhibitor_I9"/>
</dbReference>
<dbReference type="GO" id="GO:0006508">
    <property type="term" value="P:proteolysis"/>
    <property type="evidence" value="ECO:0007669"/>
    <property type="project" value="UniProtKB-KW"/>
</dbReference>
<evidence type="ECO:0000256" key="2">
    <source>
        <dbReference type="ARBA" id="ARBA00011073"/>
    </source>
</evidence>
<evidence type="ECO:0000313" key="14">
    <source>
        <dbReference type="EMBL" id="KAJ1701271.1"/>
    </source>
</evidence>
<dbReference type="InterPro" id="IPR036852">
    <property type="entry name" value="Peptidase_S8/S53_dom_sf"/>
</dbReference>
<feature type="active site" description="Charge relay system" evidence="8 9">
    <location>
        <position position="542"/>
    </location>
</feature>
<dbReference type="Gene3D" id="3.40.50.200">
    <property type="entry name" value="Peptidase S8/S53 domain"/>
    <property type="match status" value="1"/>
</dbReference>
<dbReference type="Gene3D" id="3.50.30.30">
    <property type="match status" value="1"/>
</dbReference>
<dbReference type="GO" id="GO:0004252">
    <property type="term" value="F:serine-type endopeptidase activity"/>
    <property type="evidence" value="ECO:0007669"/>
    <property type="project" value="UniProtKB-UniRule"/>
</dbReference>
<proteinExistence type="inferred from homology"/>
<comment type="similarity">
    <text evidence="2 9">Belongs to the peptidase S8 family.</text>
</comment>
<keyword evidence="5 9" id="KW-0378">Hydrolase</keyword>
<feature type="domain" description="Peptidase S8/S53" evidence="10">
    <location>
        <begin position="152"/>
        <end position="578"/>
    </location>
</feature>
<dbReference type="CDD" id="cd02120">
    <property type="entry name" value="PA_subtilisin_like"/>
    <property type="match status" value="1"/>
</dbReference>
<name>A0A9Q0CW51_9POAL</name>
<dbReference type="PROSITE" id="PS51892">
    <property type="entry name" value="SUBTILASE"/>
    <property type="match status" value="1"/>
</dbReference>
<feature type="domain" description="Inhibitor I9" evidence="12">
    <location>
        <begin position="54"/>
        <end position="128"/>
    </location>
</feature>
<comment type="caution">
    <text evidence="14">The sequence shown here is derived from an EMBL/GenBank/DDBJ whole genome shotgun (WGS) entry which is preliminary data.</text>
</comment>
<dbReference type="InterPro" id="IPR015500">
    <property type="entry name" value="Peptidase_S8_subtilisin-rel"/>
</dbReference>
<sequence length="756" mass="80344">MPTFSSSHHPIMKSFKLLRGRALSRLRFFLFCSYMCSLSFNFSALASTIERQRYIIHVAPANSTDIEAYHRSFLPKSTTIDTEETLQLIYSYSEAFSGFAARLTEEELDYIKKKDGYISVYPDQYIPLATTHSPDFLGLQTGSGLWAESNLGQGIIIGMIDTGILPSHRSFNDEGLPPPPKRWKGICEFKTGGCNNKIIGARAFGSASINSTAPPLDDAGHGTHTASTAAGNFIGNVSFRGDANGTASGMAPHAHLAIYKVCNGDRCSLVDVLAGLDAAVKDEVDVLSFSLGFSVGQLQYDPIAMATFKAMEKGIFVSCAAGNNGPTPSSVSNEYPWVLTVAAGTTDRTIRASVRLGNGLEFDGESLFQPANFTSVLYPLVYPAANLSTNLDCESSTGFDVHGKIGLCMNSGLSGRVYIGSLISGAGGAGLILMNPKPEGYTTFADAHVLPASDVSYSAGTAILSYINSTVNATATFVFKGTVLGSLPSPTVAFFSSRGPSNITPGILKPDITGPGMNILAAWAPTKMNPIEDDFNIISGTSMATPHLSGIAALIKSVHPDWSPAAIKSAIMTTSDTTDHHGEPIKDEQYHKASFYAMGAGHVNPSRAVDPGLVYDLGVNDYISYLCGLGIGDAGVSKIVQRTVNCSLVGSITEAELNYPAIPIDTQSSPITLNRTLTNVGMANSKYAAVVDMPMEVRVIVQPSILQFTEVSEKMSFTVTVSWNSTGNVSGGAEGNLKWVSDSHVVRSPLVILART</sequence>
<evidence type="ECO:0000259" key="11">
    <source>
        <dbReference type="Pfam" id="PF02225"/>
    </source>
</evidence>
<dbReference type="InterPro" id="IPR041469">
    <property type="entry name" value="Subtilisin-like_FN3"/>
</dbReference>
<evidence type="ECO:0000313" key="15">
    <source>
        <dbReference type="Proteomes" id="UP001151287"/>
    </source>
</evidence>
<evidence type="ECO:0000259" key="12">
    <source>
        <dbReference type="Pfam" id="PF05922"/>
    </source>
</evidence>
<dbReference type="CDD" id="cd04852">
    <property type="entry name" value="Peptidases_S8_3"/>
    <property type="match status" value="1"/>
</dbReference>
<keyword evidence="7" id="KW-0325">Glycoprotein</keyword>
<dbReference type="PANTHER" id="PTHR10795">
    <property type="entry name" value="PROPROTEIN CONVERTASE SUBTILISIN/KEXIN"/>
    <property type="match status" value="1"/>
</dbReference>
<feature type="domain" description="PA" evidence="11">
    <location>
        <begin position="377"/>
        <end position="463"/>
    </location>
</feature>
<dbReference type="EMBL" id="JAMQYH010000001">
    <property type="protein sequence ID" value="KAJ1701271.1"/>
    <property type="molecule type" value="Genomic_DNA"/>
</dbReference>
<dbReference type="Pfam" id="PF17766">
    <property type="entry name" value="fn3_6"/>
    <property type="match status" value="1"/>
</dbReference>
<dbReference type="InterPro" id="IPR037045">
    <property type="entry name" value="S8pro/Inhibitor_I9_sf"/>
</dbReference>
<dbReference type="Pfam" id="PF05922">
    <property type="entry name" value="Inhibitor_I9"/>
    <property type="match status" value="1"/>
</dbReference>
<feature type="active site" description="Charge relay system" evidence="8 9">
    <location>
        <position position="161"/>
    </location>
</feature>
<keyword evidence="6 9" id="KW-0720">Serine protease</keyword>